<dbReference type="InterPro" id="IPR007546">
    <property type="entry name" value="DUF503"/>
</dbReference>
<dbReference type="PANTHER" id="PTHR36441:SF1">
    <property type="entry name" value="DUF503 DOMAIN-CONTAINING PROTEIN"/>
    <property type="match status" value="1"/>
</dbReference>
<dbReference type="Gene3D" id="3.30.70.1120">
    <property type="entry name" value="TT1725-like"/>
    <property type="match status" value="1"/>
</dbReference>
<dbReference type="InterPro" id="IPR036746">
    <property type="entry name" value="TT1725-like_sf"/>
</dbReference>
<dbReference type="Pfam" id="PF04456">
    <property type="entry name" value="DUF503"/>
    <property type="match status" value="1"/>
</dbReference>
<protein>
    <recommendedName>
        <fullName evidence="2">DUF503 domain-containing protein</fullName>
    </recommendedName>
</protein>
<sequence length="188" mass="20595">MAAERMTAEHVELKMLALSIANRYHSQQAHSPASILALFCDVGPTGRSAWGRIPACISGLRCAKERPRLRVATAQAAKINRPSQGPPNTYIPMFMAVLTVEFSLHGNDNLKAKRRVANSLKQKTRNKFNVAIAEAGTENSLSSLRLAVVSISNSEGHLRSRMDKCALMMEAVCPEEMVESQVEIYAAD</sequence>
<proteinExistence type="predicted"/>
<dbReference type="PANTHER" id="PTHR36441">
    <property type="entry name" value="HYPOTHETICAL CYTOSOLIC PROTEIN"/>
    <property type="match status" value="1"/>
</dbReference>
<dbReference type="EMBL" id="FMJC01000002">
    <property type="protein sequence ID" value="SCM72704.1"/>
    <property type="molecule type" value="Genomic_DNA"/>
</dbReference>
<evidence type="ECO:0008006" key="2">
    <source>
        <dbReference type="Google" id="ProtNLM"/>
    </source>
</evidence>
<accession>A0A212L549</accession>
<dbReference type="AlphaFoldDB" id="A0A212L549"/>
<evidence type="ECO:0000313" key="1">
    <source>
        <dbReference type="EMBL" id="SCM72704.1"/>
    </source>
</evidence>
<name>A0A212L549_9BACT</name>
<gene>
    <name evidence="1" type="ORF">KL86DES1_20788</name>
</gene>
<dbReference type="SUPFAM" id="SSF103007">
    <property type="entry name" value="Hypothetical protein TT1725"/>
    <property type="match status" value="1"/>
</dbReference>
<reference evidence="1" key="1">
    <citation type="submission" date="2016-08" db="EMBL/GenBank/DDBJ databases">
        <authorList>
            <person name="Seilhamer J.J."/>
        </authorList>
    </citation>
    <scope>NUCLEOTIDE SEQUENCE</scope>
    <source>
        <strain evidence="1">86-1</strain>
    </source>
</reference>
<organism evidence="1">
    <name type="scientific">uncultured Desulfovibrio sp</name>
    <dbReference type="NCBI Taxonomy" id="167968"/>
    <lineage>
        <taxon>Bacteria</taxon>
        <taxon>Pseudomonadati</taxon>
        <taxon>Thermodesulfobacteriota</taxon>
        <taxon>Desulfovibrionia</taxon>
        <taxon>Desulfovibrionales</taxon>
        <taxon>Desulfovibrionaceae</taxon>
        <taxon>Desulfovibrio</taxon>
        <taxon>environmental samples</taxon>
    </lineage>
</organism>